<feature type="compositionally biased region" description="Polar residues" evidence="1">
    <location>
        <begin position="427"/>
        <end position="438"/>
    </location>
</feature>
<dbReference type="InterPro" id="IPR000953">
    <property type="entry name" value="Chromo/chromo_shadow_dom"/>
</dbReference>
<feature type="region of interest" description="Disordered" evidence="1">
    <location>
        <begin position="87"/>
        <end position="228"/>
    </location>
</feature>
<dbReference type="OrthoDB" id="2447764at2759"/>
<evidence type="ECO:0000256" key="1">
    <source>
        <dbReference type="SAM" id="MobiDB-lite"/>
    </source>
</evidence>
<protein>
    <recommendedName>
        <fullName evidence="2">Chromo domain-containing protein</fullName>
    </recommendedName>
</protein>
<keyword evidence="4" id="KW-1185">Reference proteome</keyword>
<dbReference type="EMBL" id="ML213592">
    <property type="protein sequence ID" value="TFK42504.1"/>
    <property type="molecule type" value="Genomic_DNA"/>
</dbReference>
<evidence type="ECO:0000259" key="2">
    <source>
        <dbReference type="PROSITE" id="PS50013"/>
    </source>
</evidence>
<dbReference type="Proteomes" id="UP000308652">
    <property type="component" value="Unassembled WGS sequence"/>
</dbReference>
<dbReference type="Gene3D" id="2.40.50.40">
    <property type="match status" value="1"/>
</dbReference>
<feature type="compositionally biased region" description="Acidic residues" evidence="1">
    <location>
        <begin position="241"/>
        <end position="254"/>
    </location>
</feature>
<dbReference type="AlphaFoldDB" id="A0A5C3MAL1"/>
<evidence type="ECO:0000313" key="3">
    <source>
        <dbReference type="EMBL" id="TFK42504.1"/>
    </source>
</evidence>
<feature type="region of interest" description="Disordered" evidence="1">
    <location>
        <begin position="397"/>
        <end position="438"/>
    </location>
</feature>
<feature type="compositionally biased region" description="Polar residues" evidence="1">
    <location>
        <begin position="356"/>
        <end position="365"/>
    </location>
</feature>
<feature type="compositionally biased region" description="Low complexity" evidence="1">
    <location>
        <begin position="301"/>
        <end position="310"/>
    </location>
</feature>
<dbReference type="SUPFAM" id="SSF54160">
    <property type="entry name" value="Chromo domain-like"/>
    <property type="match status" value="1"/>
</dbReference>
<sequence>MSSNEEEEEYEVESVSEAIVVKATPKIKRKHWSYRVRWKGYGADADTYEPKESFVGSEDILKRFWEGVDTGGRDHENIKLFQLGEVLRRMGPPRRKKRKSSTNASNVSLAPALEPSDAETSGHGQGSGSAKRKHAESAGDEGDRTLKRIRGQASDPIPVSSCSPENPLHRAAPTQSSKGLPQSLEPPSPTKATKASSSSANARQRKKRRTPSEIIPDSDEDNEMPIQLPEEPIQVNIVETPADDSEGFDPLFDEDPSKLPFHRDRLVNPRVKLVDDTNPAAMAGVIPAKARAVGRIATEASSSQPSGSSPIRDLRQLSGSKTQKKNKSSLLTFNKGGIKIIKGKYHKSTEEESAHTKITTSMDIRQSQDEGPVIPPSAGELLELAGLDSDAGKALSDFEDDAEAPPKPTVVPGAQAQQGAAPERASESPQSNSNASLQQSISVAKDQLFPTALSSSVSQTTRIVWKRPTIFGPLGSGSDSNFKNLPSLAVSSPDSAQSFSLSLNLDSSVSVPVMLTDVAAASKGKIVGGSGPPGKFYSAEHAQALISTLRTGGPSAHVQIVGHASDENKRHWEHFSARLHRGDLFLAVAGSELLSLCSSSNDLVCQRLNIPANLLAIREQVLMTRVEMENYSLYAEIATKADETRWGHYVEEREKAV</sequence>
<dbReference type="GO" id="GO:0006338">
    <property type="term" value="P:chromatin remodeling"/>
    <property type="evidence" value="ECO:0007669"/>
    <property type="project" value="UniProtKB-ARBA"/>
</dbReference>
<feature type="region of interest" description="Disordered" evidence="1">
    <location>
        <begin position="344"/>
        <end position="377"/>
    </location>
</feature>
<proteinExistence type="predicted"/>
<feature type="compositionally biased region" description="Basic residues" evidence="1">
    <location>
        <begin position="91"/>
        <end position="100"/>
    </location>
</feature>
<dbReference type="PROSITE" id="PS50013">
    <property type="entry name" value="CHROMO_2"/>
    <property type="match status" value="1"/>
</dbReference>
<feature type="region of interest" description="Disordered" evidence="1">
    <location>
        <begin position="296"/>
        <end position="329"/>
    </location>
</feature>
<feature type="region of interest" description="Disordered" evidence="1">
    <location>
        <begin position="241"/>
        <end position="263"/>
    </location>
</feature>
<gene>
    <name evidence="3" type="ORF">BDQ12DRAFT_732150</name>
</gene>
<feature type="compositionally biased region" description="Low complexity" evidence="1">
    <location>
        <begin position="190"/>
        <end position="200"/>
    </location>
</feature>
<dbReference type="InterPro" id="IPR016197">
    <property type="entry name" value="Chromo-like_dom_sf"/>
</dbReference>
<reference evidence="3 4" key="1">
    <citation type="journal article" date="2019" name="Nat. Ecol. Evol.">
        <title>Megaphylogeny resolves global patterns of mushroom evolution.</title>
        <authorList>
            <person name="Varga T."/>
            <person name="Krizsan K."/>
            <person name="Foldi C."/>
            <person name="Dima B."/>
            <person name="Sanchez-Garcia M."/>
            <person name="Sanchez-Ramirez S."/>
            <person name="Szollosi G.J."/>
            <person name="Szarkandi J.G."/>
            <person name="Papp V."/>
            <person name="Albert L."/>
            <person name="Andreopoulos W."/>
            <person name="Angelini C."/>
            <person name="Antonin V."/>
            <person name="Barry K.W."/>
            <person name="Bougher N.L."/>
            <person name="Buchanan P."/>
            <person name="Buyck B."/>
            <person name="Bense V."/>
            <person name="Catcheside P."/>
            <person name="Chovatia M."/>
            <person name="Cooper J."/>
            <person name="Damon W."/>
            <person name="Desjardin D."/>
            <person name="Finy P."/>
            <person name="Geml J."/>
            <person name="Haridas S."/>
            <person name="Hughes K."/>
            <person name="Justo A."/>
            <person name="Karasinski D."/>
            <person name="Kautmanova I."/>
            <person name="Kiss B."/>
            <person name="Kocsube S."/>
            <person name="Kotiranta H."/>
            <person name="LaButti K.M."/>
            <person name="Lechner B.E."/>
            <person name="Liimatainen K."/>
            <person name="Lipzen A."/>
            <person name="Lukacs Z."/>
            <person name="Mihaltcheva S."/>
            <person name="Morgado L.N."/>
            <person name="Niskanen T."/>
            <person name="Noordeloos M.E."/>
            <person name="Ohm R.A."/>
            <person name="Ortiz-Santana B."/>
            <person name="Ovrebo C."/>
            <person name="Racz N."/>
            <person name="Riley R."/>
            <person name="Savchenko A."/>
            <person name="Shiryaev A."/>
            <person name="Soop K."/>
            <person name="Spirin V."/>
            <person name="Szebenyi C."/>
            <person name="Tomsovsky M."/>
            <person name="Tulloss R.E."/>
            <person name="Uehling J."/>
            <person name="Grigoriev I.V."/>
            <person name="Vagvolgyi C."/>
            <person name="Papp T."/>
            <person name="Martin F.M."/>
            <person name="Miettinen O."/>
            <person name="Hibbett D.S."/>
            <person name="Nagy L.G."/>
        </authorList>
    </citation>
    <scope>NUCLEOTIDE SEQUENCE [LARGE SCALE GENOMIC DNA]</scope>
    <source>
        <strain evidence="3 4">CBS 166.37</strain>
    </source>
</reference>
<name>A0A5C3MAL1_9AGAR</name>
<feature type="compositionally biased region" description="Basic and acidic residues" evidence="1">
    <location>
        <begin position="135"/>
        <end position="146"/>
    </location>
</feature>
<accession>A0A5C3MAL1</accession>
<organism evidence="3 4">
    <name type="scientific">Crucibulum laeve</name>
    <dbReference type="NCBI Taxonomy" id="68775"/>
    <lineage>
        <taxon>Eukaryota</taxon>
        <taxon>Fungi</taxon>
        <taxon>Dikarya</taxon>
        <taxon>Basidiomycota</taxon>
        <taxon>Agaricomycotina</taxon>
        <taxon>Agaricomycetes</taxon>
        <taxon>Agaricomycetidae</taxon>
        <taxon>Agaricales</taxon>
        <taxon>Agaricineae</taxon>
        <taxon>Nidulariaceae</taxon>
        <taxon>Crucibulum</taxon>
    </lineage>
</organism>
<evidence type="ECO:0000313" key="4">
    <source>
        <dbReference type="Proteomes" id="UP000308652"/>
    </source>
</evidence>
<feature type="domain" description="Chromo" evidence="2">
    <location>
        <begin position="10"/>
        <end position="66"/>
    </location>
</feature>